<feature type="transmembrane region" description="Helical" evidence="1">
    <location>
        <begin position="251"/>
        <end position="282"/>
    </location>
</feature>
<keyword evidence="1" id="KW-1133">Transmembrane helix</keyword>
<organism evidence="2">
    <name type="scientific">uncultured Dysgonomonas sp</name>
    <dbReference type="NCBI Taxonomy" id="206096"/>
    <lineage>
        <taxon>Bacteria</taxon>
        <taxon>Pseudomonadati</taxon>
        <taxon>Bacteroidota</taxon>
        <taxon>Bacteroidia</taxon>
        <taxon>Bacteroidales</taxon>
        <taxon>Dysgonomonadaceae</taxon>
        <taxon>Dysgonomonas</taxon>
        <taxon>environmental samples</taxon>
    </lineage>
</organism>
<feature type="transmembrane region" description="Helical" evidence="1">
    <location>
        <begin position="654"/>
        <end position="672"/>
    </location>
</feature>
<dbReference type="EMBL" id="FLUM01000003">
    <property type="protein sequence ID" value="SBW02416.1"/>
    <property type="molecule type" value="Genomic_DNA"/>
</dbReference>
<keyword evidence="1" id="KW-0472">Membrane</keyword>
<name>A0A212JSJ7_9BACT</name>
<dbReference type="PANTHER" id="PTHR16214">
    <property type="entry name" value="TRANSMEMBRANE PROTEIN 260"/>
    <property type="match status" value="1"/>
</dbReference>
<feature type="transmembrane region" description="Helical" evidence="1">
    <location>
        <begin position="221"/>
        <end position="239"/>
    </location>
</feature>
<feature type="transmembrane region" description="Helical" evidence="1">
    <location>
        <begin position="410"/>
        <end position="431"/>
    </location>
</feature>
<feature type="transmembrane region" description="Helical" evidence="1">
    <location>
        <begin position="684"/>
        <end position="705"/>
    </location>
</feature>
<protein>
    <recommendedName>
        <fullName evidence="3">DUF2723 domain-containing protein</fullName>
    </recommendedName>
</protein>
<dbReference type="InterPro" id="IPR021280">
    <property type="entry name" value="TMEM260-like"/>
</dbReference>
<feature type="transmembrane region" description="Helical" evidence="1">
    <location>
        <begin position="155"/>
        <end position="175"/>
    </location>
</feature>
<proteinExistence type="predicted"/>
<feature type="transmembrane region" description="Helical" evidence="1">
    <location>
        <begin position="126"/>
        <end position="143"/>
    </location>
</feature>
<feature type="transmembrane region" description="Helical" evidence="1">
    <location>
        <begin position="388"/>
        <end position="403"/>
    </location>
</feature>
<evidence type="ECO:0000313" key="2">
    <source>
        <dbReference type="EMBL" id="SBW02416.1"/>
    </source>
</evidence>
<feature type="transmembrane region" description="Helical" evidence="1">
    <location>
        <begin position="628"/>
        <end position="645"/>
    </location>
</feature>
<dbReference type="PANTHER" id="PTHR16214:SF3">
    <property type="entry name" value="TRANSMEMBRANE PROTEIN 260"/>
    <property type="match status" value="1"/>
</dbReference>
<feature type="transmembrane region" description="Helical" evidence="1">
    <location>
        <begin position="187"/>
        <end position="209"/>
    </location>
</feature>
<reference evidence="2" key="1">
    <citation type="submission" date="2016-04" db="EMBL/GenBank/DDBJ databases">
        <authorList>
            <person name="Evans L.H."/>
            <person name="Alamgir A."/>
            <person name="Owens N."/>
            <person name="Weber N.D."/>
            <person name="Virtaneva K."/>
            <person name="Barbian K."/>
            <person name="Babar A."/>
            <person name="Rosenke K."/>
        </authorList>
    </citation>
    <scope>NUCLEOTIDE SEQUENCE</scope>
    <source>
        <strain evidence="2">86-1</strain>
    </source>
</reference>
<accession>A0A212JSJ7</accession>
<sequence length="1228" mass="140810">MLFHKNGVYYSSNIMKVIHIPSYATYPFFKKFFNLTNKNKARLINTFSVLTIFAPKCIKNNRLINDYYHIPVSTMKRYNLINNVFGWFSFAVAAIVYLMTIEPTASFWDCGEFITSAFKLEVGHPPGAPFFMLTGKFFTLFASDTSQVAMMVNSMSALLSAATILFLFWTITHLAKKLIYSDTEQEMTLGQLIAIIGCGLIGALTYTFTDTFWFSAVEGEVYAYSSMFTALVFWLILKWENRADKEGSDKWLVIIAYAMGLSIGVHLLNLLCIPAIVLVYYFKKSKNVNLKGTLIALAGSLFLVVILMYGIIPGFTKVGGWFEKLFVNGFGLSYNTGALTYILLIVISIIWGLYETLSAKGNLNRAKVAFVICMALSGVTFIGDNILLWIALLGGLIAFFVLYKKISFRFLNTTILCLMVILIGYSSFALIPIRSIANTPMDQNSPENVFTLASYLNREQYGDRPLFYGKTYASSEKRDANGRLEPPVSEKQSFDKVVKKSPDQKDEYIVTGTIPTYGYTNTMLLPRMYSTEDRHLLGYQIWADIKDTSVPPTMFENMKFFFDYQLDFMYFRYFMWNFSGRQNDVQGQGGPSNGNWITGISFVDELLGRGPQGNLPPDIAENKGHNKYYMLPLILGILGIAFQLTRGKKGEQQFLVTFMLFFMTGMAIIIYLNQQPFEPRERDYAYAGSFYAFCIWIGFGVAFIWRLLKKVLPETPAAAIATVVTVLVPIQMAGQNWDDHDRSDRYTMRDFGMNYLRGCEPNSILFSMGDNDTFPLWYAQEVEGFRTDVRVCNLSYLQTDWYVDQMRRQAYDSSPLPIEWEEDRYHGDKGQSAYVFTKRDIERLLARDLQNTKESSAWAGRVNYADYYDTQAFKDTMEVSDVLNILKTMDNYAPRNPYVENGIIVPSSIFRMSIDESKVDWNALGTRPKPEFIFNLGDNKGGIYRQEMMIIDMLYNINKDDWKRPIYYAVTIGEPPLRLTTQSMLEGINYRITPGIVDSTGVNTDVMFDNMVNKYKWGGIENPKVYLDENNLRMCRTFRLMFDRLVTALLMEGKKDKAIQALDRCMEAIPANTVPRGGESVSFADAYYELGQPEKAQKVIDEILYRVDGNLQWYASMKQDLMINCTSDIRDLVNTEIQILDTYQRYDKARYEAYLEKVVANAELFMSNRVSFSDRSHPLDYLMRISMRGLYMVESDTALRKDAETKIERIGGMMQKYKPELLQKYYSK</sequence>
<gene>
    <name evidence="2" type="ORF">KL86DYS1_30294</name>
</gene>
<dbReference type="Pfam" id="PF11028">
    <property type="entry name" value="TMEM260-like"/>
    <property type="match status" value="1"/>
</dbReference>
<dbReference type="InterPro" id="IPR052724">
    <property type="entry name" value="GT117_domain-containing"/>
</dbReference>
<keyword evidence="1" id="KW-0812">Transmembrane</keyword>
<feature type="transmembrane region" description="Helical" evidence="1">
    <location>
        <begin position="332"/>
        <end position="354"/>
    </location>
</feature>
<feature type="transmembrane region" description="Helical" evidence="1">
    <location>
        <begin position="294"/>
        <end position="312"/>
    </location>
</feature>
<evidence type="ECO:0008006" key="3">
    <source>
        <dbReference type="Google" id="ProtNLM"/>
    </source>
</evidence>
<dbReference type="AlphaFoldDB" id="A0A212JSJ7"/>
<evidence type="ECO:0000256" key="1">
    <source>
        <dbReference type="SAM" id="Phobius"/>
    </source>
</evidence>
<feature type="transmembrane region" description="Helical" evidence="1">
    <location>
        <begin position="80"/>
        <end position="99"/>
    </location>
</feature>